<dbReference type="InterPro" id="IPR036259">
    <property type="entry name" value="MFS_trans_sf"/>
</dbReference>
<feature type="transmembrane region" description="Helical" evidence="6">
    <location>
        <begin position="142"/>
        <end position="159"/>
    </location>
</feature>
<dbReference type="InterPro" id="IPR005829">
    <property type="entry name" value="Sugar_transporter_CS"/>
</dbReference>
<dbReference type="PROSITE" id="PS00216">
    <property type="entry name" value="SUGAR_TRANSPORT_1"/>
    <property type="match status" value="1"/>
</dbReference>
<evidence type="ECO:0000256" key="5">
    <source>
        <dbReference type="ARBA" id="ARBA00023136"/>
    </source>
</evidence>
<dbReference type="RefSeq" id="WP_338535197.1">
    <property type="nucleotide sequence ID" value="NZ_AP028654.1"/>
</dbReference>
<dbReference type="AlphaFoldDB" id="A0AAU9EWU1"/>
<dbReference type="SUPFAM" id="SSF103473">
    <property type="entry name" value="MFS general substrate transporter"/>
    <property type="match status" value="1"/>
</dbReference>
<accession>A0AAU9EWU1</accession>
<sequence length="395" mass="44508">MKNNNRLLSNIYKDYIFTFVSNFDLTRGFWMLYLASKGLSLFEIGLMETIYHISSFSMEIPTGMVADIYGRKTSRILGRVCFSFAILLMILGENVLSFAFSFFFTALGNNLESGAGEALIYDSLKELCKENIYMKIRGNNEFVFQVTSMVALLLGGYIATLSYGFVYKITFILALLSVVSSFSFVEPSIGKPDRSKRVVDTFVLQIKKSFLVVKNDKKLLKIIILLELFSTFYATEFFYLQNKLKGIGKTEFEIGIVLGIGAVIAALSASQTYRLERRFNLKNMLTMMSLVAIVAFWGMSINGIEIYSFIILSLVDSLLFVSMGDYINKLIPSEQRATILSLQSMVFSAFMIVIFPLSGKIGDLFGLSFAFKMIAIISSLVLLVVIYMIRKTDLE</sequence>
<feature type="transmembrane region" description="Helical" evidence="6">
    <location>
        <begin position="252"/>
        <end position="269"/>
    </location>
</feature>
<evidence type="ECO:0000256" key="6">
    <source>
        <dbReference type="SAM" id="Phobius"/>
    </source>
</evidence>
<keyword evidence="4 6" id="KW-1133">Transmembrane helix</keyword>
<gene>
    <name evidence="8" type="ORF">HLPR_19010</name>
</gene>
<dbReference type="Proteomes" id="UP001321786">
    <property type="component" value="Chromosome"/>
</dbReference>
<evidence type="ECO:0000259" key="7">
    <source>
        <dbReference type="PROSITE" id="PS50850"/>
    </source>
</evidence>
<keyword evidence="3 6" id="KW-0812">Transmembrane</keyword>
<dbReference type="KEGG" id="hprf:HLPR_19010"/>
<dbReference type="InterPro" id="IPR011701">
    <property type="entry name" value="MFS"/>
</dbReference>
<dbReference type="EMBL" id="AP028654">
    <property type="protein sequence ID" value="BEP29570.1"/>
    <property type="molecule type" value="Genomic_DNA"/>
</dbReference>
<reference evidence="8 9" key="1">
    <citation type="submission" date="2023-08" db="EMBL/GenBank/DDBJ databases">
        <title>Helicovermis profunda gen. nov., sp. nov., a novel mesophilic, fermentative bacterium within the Bacillota from a deep-sea hydrothermal vent chimney.</title>
        <authorList>
            <person name="Miyazaki U."/>
            <person name="Mizutani D."/>
            <person name="Hashimoto Y."/>
            <person name="Tame A."/>
            <person name="Sawayama S."/>
            <person name="Miyazaki J."/>
            <person name="Takai K."/>
            <person name="Nakagawa S."/>
        </authorList>
    </citation>
    <scope>NUCLEOTIDE SEQUENCE [LARGE SCALE GENOMIC DNA]</scope>
    <source>
        <strain evidence="8 9">S502</strain>
    </source>
</reference>
<dbReference type="InterPro" id="IPR053160">
    <property type="entry name" value="MFS_DHA3_Transporter"/>
</dbReference>
<feature type="transmembrane region" description="Helical" evidence="6">
    <location>
        <begin position="339"/>
        <end position="357"/>
    </location>
</feature>
<dbReference type="PANTHER" id="PTHR23530:SF1">
    <property type="entry name" value="PERMEASE, MAJOR FACILITATOR SUPERFAMILY-RELATED"/>
    <property type="match status" value="1"/>
</dbReference>
<dbReference type="Pfam" id="PF07690">
    <property type="entry name" value="MFS_1"/>
    <property type="match status" value="1"/>
</dbReference>
<proteinExistence type="predicted"/>
<dbReference type="PROSITE" id="PS50850">
    <property type="entry name" value="MFS"/>
    <property type="match status" value="1"/>
</dbReference>
<feature type="transmembrane region" description="Helical" evidence="6">
    <location>
        <begin position="219"/>
        <end position="240"/>
    </location>
</feature>
<protein>
    <submittedName>
        <fullName evidence="8">MFS transporter</fullName>
    </submittedName>
</protein>
<keyword evidence="9" id="KW-1185">Reference proteome</keyword>
<evidence type="ECO:0000256" key="2">
    <source>
        <dbReference type="ARBA" id="ARBA00022448"/>
    </source>
</evidence>
<organism evidence="8 9">
    <name type="scientific">Helicovermis profundi</name>
    <dbReference type="NCBI Taxonomy" id="3065157"/>
    <lineage>
        <taxon>Bacteria</taxon>
        <taxon>Bacillati</taxon>
        <taxon>Bacillota</taxon>
        <taxon>Clostridia</taxon>
        <taxon>Helicovermis</taxon>
    </lineage>
</organism>
<feature type="transmembrane region" description="Helical" evidence="6">
    <location>
        <begin position="76"/>
        <end position="92"/>
    </location>
</feature>
<keyword evidence="2" id="KW-0813">Transport</keyword>
<name>A0AAU9EWU1_9FIRM</name>
<dbReference type="GO" id="GO:0022857">
    <property type="term" value="F:transmembrane transporter activity"/>
    <property type="evidence" value="ECO:0007669"/>
    <property type="project" value="InterPro"/>
</dbReference>
<comment type="subcellular location">
    <subcellularLocation>
        <location evidence="1">Cell membrane</location>
        <topology evidence="1">Multi-pass membrane protein</topology>
    </subcellularLocation>
</comment>
<keyword evidence="5 6" id="KW-0472">Membrane</keyword>
<evidence type="ECO:0000256" key="3">
    <source>
        <dbReference type="ARBA" id="ARBA00022692"/>
    </source>
</evidence>
<dbReference type="GO" id="GO:0005886">
    <property type="term" value="C:plasma membrane"/>
    <property type="evidence" value="ECO:0007669"/>
    <property type="project" value="UniProtKB-SubCell"/>
</dbReference>
<dbReference type="PANTHER" id="PTHR23530">
    <property type="entry name" value="TRANSPORT PROTEIN-RELATED"/>
    <property type="match status" value="1"/>
</dbReference>
<feature type="transmembrane region" description="Helical" evidence="6">
    <location>
        <begin position="369"/>
        <end position="389"/>
    </location>
</feature>
<dbReference type="Gene3D" id="1.20.1250.20">
    <property type="entry name" value="MFS general substrate transporter like domains"/>
    <property type="match status" value="1"/>
</dbReference>
<evidence type="ECO:0000313" key="9">
    <source>
        <dbReference type="Proteomes" id="UP001321786"/>
    </source>
</evidence>
<dbReference type="InterPro" id="IPR020846">
    <property type="entry name" value="MFS_dom"/>
</dbReference>
<feature type="domain" description="Major facilitator superfamily (MFS) profile" evidence="7">
    <location>
        <begin position="1"/>
        <end position="393"/>
    </location>
</feature>
<evidence type="ECO:0000256" key="4">
    <source>
        <dbReference type="ARBA" id="ARBA00022989"/>
    </source>
</evidence>
<evidence type="ECO:0000313" key="8">
    <source>
        <dbReference type="EMBL" id="BEP29570.1"/>
    </source>
</evidence>
<evidence type="ECO:0000256" key="1">
    <source>
        <dbReference type="ARBA" id="ARBA00004651"/>
    </source>
</evidence>